<reference evidence="2 3" key="1">
    <citation type="submission" date="2019-04" db="EMBL/GenBank/DDBJ databases">
        <title>Friends and foes A comparative genomics study of 23 Aspergillus species from section Flavi.</title>
        <authorList>
            <consortium name="DOE Joint Genome Institute"/>
            <person name="Kjaerbolling I."/>
            <person name="Vesth T."/>
            <person name="Frisvad J.C."/>
            <person name="Nybo J.L."/>
            <person name="Theobald S."/>
            <person name="Kildgaard S."/>
            <person name="Isbrandt T."/>
            <person name="Kuo A."/>
            <person name="Sato A."/>
            <person name="Lyhne E.K."/>
            <person name="Kogle M.E."/>
            <person name="Wiebenga A."/>
            <person name="Kun R.S."/>
            <person name="Lubbers R.J."/>
            <person name="Makela M.R."/>
            <person name="Barry K."/>
            <person name="Chovatia M."/>
            <person name="Clum A."/>
            <person name="Daum C."/>
            <person name="Haridas S."/>
            <person name="He G."/>
            <person name="LaButti K."/>
            <person name="Lipzen A."/>
            <person name="Mondo S."/>
            <person name="Riley R."/>
            <person name="Salamov A."/>
            <person name="Simmons B.A."/>
            <person name="Magnuson J.K."/>
            <person name="Henrissat B."/>
            <person name="Mortensen U.H."/>
            <person name="Larsen T.O."/>
            <person name="Devries R.P."/>
            <person name="Grigoriev I.V."/>
            <person name="Machida M."/>
            <person name="Baker S.E."/>
            <person name="Andersen M.R."/>
        </authorList>
    </citation>
    <scope>NUCLEOTIDE SEQUENCE [LARGE SCALE GENOMIC DNA]</scope>
    <source>
        <strain evidence="2 3">IBT 18842</strain>
    </source>
</reference>
<dbReference type="InterPro" id="IPR011045">
    <property type="entry name" value="N2O_reductase_N"/>
</dbReference>
<dbReference type="InterPro" id="IPR019405">
    <property type="entry name" value="Lactonase_7-beta_prop"/>
</dbReference>
<evidence type="ECO:0000256" key="1">
    <source>
        <dbReference type="ARBA" id="ARBA00005564"/>
    </source>
</evidence>
<dbReference type="Pfam" id="PF10282">
    <property type="entry name" value="Lactonase"/>
    <property type="match status" value="1"/>
</dbReference>
<keyword evidence="3" id="KW-1185">Reference proteome</keyword>
<name>A0A5N6TNF9_ASPAV</name>
<dbReference type="PANTHER" id="PTHR30344">
    <property type="entry name" value="6-PHOSPHOGLUCONOLACTONASE-RELATED"/>
    <property type="match status" value="1"/>
</dbReference>
<proteinExistence type="inferred from homology"/>
<dbReference type="InterPro" id="IPR050282">
    <property type="entry name" value="Cycloisomerase_2"/>
</dbReference>
<accession>A0A5N6TNF9</accession>
<protein>
    <submittedName>
        <fullName evidence="2">Lactonase, 7-bladed beta-propeller-domain-containing protein</fullName>
    </submittedName>
</protein>
<dbReference type="InterPro" id="IPR015943">
    <property type="entry name" value="WD40/YVTN_repeat-like_dom_sf"/>
</dbReference>
<dbReference type="PANTHER" id="PTHR30344:SF1">
    <property type="entry name" value="6-PHOSPHOGLUCONOLACTONASE"/>
    <property type="match status" value="1"/>
</dbReference>
<dbReference type="SUPFAM" id="SSF63829">
    <property type="entry name" value="Calcium-dependent phosphotriesterase"/>
    <property type="match status" value="1"/>
</dbReference>
<sequence length="394" mass="41952">MRVISLTAALYGTGSMASTLYAATYAGTVATLGLESSDAGYQLTTTSETKDCGPNPSWLMPDPENGVLYCLDEAFNGPNGTVTSFQVGDNGVLTKLHQLQTLIGPVHSLPYTAADRTFFVTAHYSGSAVTTYVLESKLGAFSRHQTFTYELSGPGAVPDRQEAPHPHGVVIDPTGQFVLIPDLGADLVRVYAINPSTGSLESREPLQTSPGSGPRHGVFWTPEGTDTDSTEAVRFYLVSELNSHLTGYNVEYGPNRTLSFTKFYEASTFGESEAPSGGTAAEIAISPSNTHIVITNRNDTLHFAPGNDSIAVFNCANEDGDRGTEVAFSDIYPAYGFIPRHFEIAPTGDHIALALQNSESLAVAGWEEATGASGPLLVEKKLDGQVVAVIWDTE</sequence>
<organism evidence="2 3">
    <name type="scientific">Aspergillus avenaceus</name>
    <dbReference type="NCBI Taxonomy" id="36643"/>
    <lineage>
        <taxon>Eukaryota</taxon>
        <taxon>Fungi</taxon>
        <taxon>Dikarya</taxon>
        <taxon>Ascomycota</taxon>
        <taxon>Pezizomycotina</taxon>
        <taxon>Eurotiomycetes</taxon>
        <taxon>Eurotiomycetidae</taxon>
        <taxon>Eurotiales</taxon>
        <taxon>Aspergillaceae</taxon>
        <taxon>Aspergillus</taxon>
        <taxon>Aspergillus subgen. Circumdati</taxon>
    </lineage>
</organism>
<gene>
    <name evidence="2" type="ORF">BDV25DRAFT_159402</name>
</gene>
<comment type="similarity">
    <text evidence="1">Belongs to the cycloisomerase 2 family.</text>
</comment>
<evidence type="ECO:0000313" key="3">
    <source>
        <dbReference type="Proteomes" id="UP000325780"/>
    </source>
</evidence>
<evidence type="ECO:0000313" key="2">
    <source>
        <dbReference type="EMBL" id="KAE8147888.1"/>
    </source>
</evidence>
<dbReference type="Gene3D" id="2.130.10.10">
    <property type="entry name" value="YVTN repeat-like/Quinoprotein amine dehydrogenase"/>
    <property type="match status" value="1"/>
</dbReference>
<dbReference type="GO" id="GO:0017057">
    <property type="term" value="F:6-phosphogluconolactonase activity"/>
    <property type="evidence" value="ECO:0007669"/>
    <property type="project" value="TreeGrafter"/>
</dbReference>
<dbReference type="SUPFAM" id="SSF50974">
    <property type="entry name" value="Nitrous oxide reductase, N-terminal domain"/>
    <property type="match status" value="1"/>
</dbReference>
<dbReference type="EMBL" id="ML742186">
    <property type="protein sequence ID" value="KAE8147888.1"/>
    <property type="molecule type" value="Genomic_DNA"/>
</dbReference>
<dbReference type="Proteomes" id="UP000325780">
    <property type="component" value="Unassembled WGS sequence"/>
</dbReference>
<dbReference type="AlphaFoldDB" id="A0A5N6TNF9"/>
<dbReference type="OrthoDB" id="9972196at2759"/>